<dbReference type="RefSeq" id="WP_105472454.1">
    <property type="nucleotide sequence ID" value="NZ_PVEO01000001.1"/>
</dbReference>
<name>A0A362XDW5_9FLAO</name>
<proteinExistence type="predicted"/>
<feature type="chain" id="PRO_5016926450" description="Outer membrane protein beta-barrel domain-containing protein" evidence="1">
    <location>
        <begin position="23"/>
        <end position="239"/>
    </location>
</feature>
<evidence type="ECO:0000313" key="3">
    <source>
        <dbReference type="Proteomes" id="UP000251545"/>
    </source>
</evidence>
<evidence type="ECO:0008006" key="4">
    <source>
        <dbReference type="Google" id="ProtNLM"/>
    </source>
</evidence>
<protein>
    <recommendedName>
        <fullName evidence="4">Outer membrane protein beta-barrel domain-containing protein</fullName>
    </recommendedName>
</protein>
<keyword evidence="1" id="KW-0732">Signal</keyword>
<dbReference type="AlphaFoldDB" id="A0A362XDW5"/>
<dbReference type="Gene3D" id="2.40.160.20">
    <property type="match status" value="1"/>
</dbReference>
<sequence>MTKKLQLACSLILILCTTRAYCQDSINLEVIDYKINKGRFYSSLNFSLDQRNAENENQLIRQVIDQNKYDYTITANAGFAIKNNLTLGFSAGYGRAKEVITFLDQDDMEVQSNLLEQSFSFLPNLRQYIPIGEGRLQIIVQTQLGFTFGESLQRDFMMNDVNKIETDFIDFQLGINPGVVLFFNRNWALETTVGVAGFSARLDEKTVNNDVDAQEKVQTTNIDLKLNLLELSLGVAYYF</sequence>
<evidence type="ECO:0000256" key="1">
    <source>
        <dbReference type="SAM" id="SignalP"/>
    </source>
</evidence>
<dbReference type="EMBL" id="PVEO01000001">
    <property type="protein sequence ID" value="PQV51440.1"/>
    <property type="molecule type" value="Genomic_DNA"/>
</dbReference>
<reference evidence="2 3" key="1">
    <citation type="submission" date="2018-02" db="EMBL/GenBank/DDBJ databases">
        <title>Genomic Encyclopedia of Archaeal and Bacterial Type Strains, Phase II (KMG-II): from individual species to whole genera.</title>
        <authorList>
            <person name="Goeker M."/>
        </authorList>
    </citation>
    <scope>NUCLEOTIDE SEQUENCE [LARGE SCALE GENOMIC DNA]</scope>
    <source>
        <strain evidence="2 3">DSM 21165</strain>
    </source>
</reference>
<feature type="signal peptide" evidence="1">
    <location>
        <begin position="1"/>
        <end position="22"/>
    </location>
</feature>
<comment type="caution">
    <text evidence="2">The sequence shown here is derived from an EMBL/GenBank/DDBJ whole genome shotgun (WGS) entry which is preliminary data.</text>
</comment>
<accession>A0A362XDW5</accession>
<gene>
    <name evidence="2" type="ORF">CLV33_101363</name>
</gene>
<organism evidence="2 3">
    <name type="scientific">Jejuia pallidilutea</name>
    <dbReference type="NCBI Taxonomy" id="504487"/>
    <lineage>
        <taxon>Bacteria</taxon>
        <taxon>Pseudomonadati</taxon>
        <taxon>Bacteroidota</taxon>
        <taxon>Flavobacteriia</taxon>
        <taxon>Flavobacteriales</taxon>
        <taxon>Flavobacteriaceae</taxon>
        <taxon>Jejuia</taxon>
    </lineage>
</organism>
<evidence type="ECO:0000313" key="2">
    <source>
        <dbReference type="EMBL" id="PQV51440.1"/>
    </source>
</evidence>
<dbReference type="Proteomes" id="UP000251545">
    <property type="component" value="Unassembled WGS sequence"/>
</dbReference>